<dbReference type="PROSITE" id="PS51272">
    <property type="entry name" value="SLH"/>
    <property type="match status" value="2"/>
</dbReference>
<protein>
    <submittedName>
        <fullName evidence="2">S-layer homology domain-containing protein</fullName>
    </submittedName>
</protein>
<proteinExistence type="predicted"/>
<dbReference type="PANTHER" id="PTHR37841">
    <property type="entry name" value="GLR2918 PROTEIN"/>
    <property type="match status" value="1"/>
</dbReference>
<dbReference type="Proteomes" id="UP000611629">
    <property type="component" value="Unassembled WGS sequence"/>
</dbReference>
<feature type="domain" description="SLH" evidence="1">
    <location>
        <begin position="548"/>
        <end position="611"/>
    </location>
</feature>
<name>A0A974BI36_SEDHY</name>
<gene>
    <name evidence="2" type="ORF">HZF24_05510</name>
</gene>
<dbReference type="InterPro" id="IPR032774">
    <property type="entry name" value="WG_beta_rep"/>
</dbReference>
<dbReference type="PANTHER" id="PTHR37841:SF1">
    <property type="entry name" value="DUF3298 DOMAIN-CONTAINING PROTEIN"/>
    <property type="match status" value="1"/>
</dbReference>
<dbReference type="EMBL" id="JACBNQ010000003">
    <property type="protein sequence ID" value="NYB73594.1"/>
    <property type="molecule type" value="Genomic_DNA"/>
</dbReference>
<evidence type="ECO:0000259" key="1">
    <source>
        <dbReference type="PROSITE" id="PS51272"/>
    </source>
</evidence>
<accession>A0A974BI36</accession>
<dbReference type="AlphaFoldDB" id="A0A974BI36"/>
<comment type="caution">
    <text evidence="2">The sequence shown here is derived from an EMBL/GenBank/DDBJ whole genome shotgun (WGS) entry which is preliminary data.</text>
</comment>
<evidence type="ECO:0000313" key="3">
    <source>
        <dbReference type="Proteomes" id="UP000611629"/>
    </source>
</evidence>
<sequence>MKKSYLCKTVVVMIVCVFVFSMFNITYGVEFNDDIQKITLDYDYFDGIGNDKIIRSKSDDSWYLLKSDGSRIELKGNYLDYAGIENGEFYHYDEEYYSFFVPLDDKLTRLGFVDKDGAECIVEGYSFADPTVSDKYWLLMSVDEEISYKFGLYDKYNKKEVIPVVYDSLLYLKDDRIVVQNDEGGGILDINQDIILPFNYYNLQYINDSFIIAADKDFKYGVININDDIVVPFEYDEIHIVSDSMNYSQITKNNKSGLFDRNKAEFVIPIEYQSLKYIDERYLENELVVAKKDGKAGIIDMQNKEIVPFVYDRIEYVGDGLKFYEDGLAGLLDAKGNIILPAEAIDIVYAADGFITAKVYVENYKSKYAVYDMKGNVVVHPIYDDIYFSFSDRYMVVKSNGYANLIDKITGEAVLKNSHYSDIWYINDKYFAGGSNGYNSIVNFAGQELTQSHYSMIDVVNINGERLLAAQWQGYKNYGRKIDYFKQTKGPSSWAVDEVSKAIENNLVPFEYQALFTSDIKRYEFCDIIVAFLEKYYNTSKKDIIDYNKIDVINPPIVDEFNENVAICMHLGIVKGRGNGIFDGENEITREEAAIMLANLAKFLGIKTDTEYMNLIDKSEISSWASDAVNFVLQNKFMQGVGNNMFSPKSNITREQTYIIMNRILNNSK</sequence>
<organism evidence="2 3">
    <name type="scientific">Sedimentibacter hydroxybenzoicus DSM 7310</name>
    <dbReference type="NCBI Taxonomy" id="1123245"/>
    <lineage>
        <taxon>Bacteria</taxon>
        <taxon>Bacillati</taxon>
        <taxon>Bacillota</taxon>
        <taxon>Tissierellia</taxon>
        <taxon>Sedimentibacter</taxon>
    </lineage>
</organism>
<dbReference type="Pfam" id="PF14903">
    <property type="entry name" value="WG_beta_rep"/>
    <property type="match status" value="4"/>
</dbReference>
<dbReference type="Pfam" id="PF00395">
    <property type="entry name" value="SLH"/>
    <property type="match status" value="2"/>
</dbReference>
<evidence type="ECO:0000313" key="2">
    <source>
        <dbReference type="EMBL" id="NYB73594.1"/>
    </source>
</evidence>
<feature type="domain" description="SLH" evidence="1">
    <location>
        <begin position="612"/>
        <end position="669"/>
    </location>
</feature>
<reference evidence="2" key="1">
    <citation type="submission" date="2020-07" db="EMBL/GenBank/DDBJ databases">
        <title>Genomic analysis of a strain of Sedimentibacter Hydroxybenzoicus DSM7310.</title>
        <authorList>
            <person name="Ma S."/>
        </authorList>
    </citation>
    <scope>NUCLEOTIDE SEQUENCE</scope>
    <source>
        <strain evidence="2">DSM 7310</strain>
    </source>
</reference>
<dbReference type="InterPro" id="IPR001119">
    <property type="entry name" value="SLH_dom"/>
</dbReference>
<dbReference type="RefSeq" id="WP_179237281.1">
    <property type="nucleotide sequence ID" value="NZ_JACBNQ010000003.1"/>
</dbReference>
<keyword evidence="3" id="KW-1185">Reference proteome</keyword>